<evidence type="ECO:0000313" key="7">
    <source>
        <dbReference type="EMBL" id="OVA16789.1"/>
    </source>
</evidence>
<keyword evidence="5" id="KW-0496">Mitochondrion</keyword>
<comment type="subcellular location">
    <subcellularLocation>
        <location evidence="1">Mitochondrion</location>
    </subcellularLocation>
</comment>
<comment type="caution">
    <text evidence="7">The sequence shown here is derived from an EMBL/GenBank/DDBJ whole genome shotgun (WGS) entry which is preliminary data.</text>
</comment>
<evidence type="ECO:0000256" key="6">
    <source>
        <dbReference type="PROSITE-ProRule" id="PRU00708"/>
    </source>
</evidence>
<evidence type="ECO:0000256" key="2">
    <source>
        <dbReference type="ARBA" id="ARBA00007626"/>
    </source>
</evidence>
<dbReference type="InParanoid" id="A0A200R242"/>
<organism evidence="7 8">
    <name type="scientific">Macleaya cordata</name>
    <name type="common">Five-seeded plume-poppy</name>
    <name type="synonym">Bocconia cordata</name>
    <dbReference type="NCBI Taxonomy" id="56857"/>
    <lineage>
        <taxon>Eukaryota</taxon>
        <taxon>Viridiplantae</taxon>
        <taxon>Streptophyta</taxon>
        <taxon>Embryophyta</taxon>
        <taxon>Tracheophyta</taxon>
        <taxon>Spermatophyta</taxon>
        <taxon>Magnoliopsida</taxon>
        <taxon>Ranunculales</taxon>
        <taxon>Papaveraceae</taxon>
        <taxon>Papaveroideae</taxon>
        <taxon>Macleaya</taxon>
    </lineage>
</organism>
<evidence type="ECO:0000256" key="1">
    <source>
        <dbReference type="ARBA" id="ARBA00004173"/>
    </source>
</evidence>
<dbReference type="AlphaFoldDB" id="A0A200R242"/>
<dbReference type="OMA" id="EWESTCY"/>
<keyword evidence="3" id="KW-0677">Repeat</keyword>
<keyword evidence="4" id="KW-0809">Transit peptide</keyword>
<dbReference type="PANTHER" id="PTHR45717">
    <property type="entry name" value="OS12G0527900 PROTEIN"/>
    <property type="match status" value="1"/>
</dbReference>
<dbReference type="Pfam" id="PF01535">
    <property type="entry name" value="PPR"/>
    <property type="match status" value="2"/>
</dbReference>
<dbReference type="Proteomes" id="UP000195402">
    <property type="component" value="Unassembled WGS sequence"/>
</dbReference>
<dbReference type="InterPro" id="IPR011990">
    <property type="entry name" value="TPR-like_helical_dom_sf"/>
</dbReference>
<reference evidence="7 8" key="1">
    <citation type="journal article" date="2017" name="Mol. Plant">
        <title>The Genome of Medicinal Plant Macleaya cordata Provides New Insights into Benzylisoquinoline Alkaloids Metabolism.</title>
        <authorList>
            <person name="Liu X."/>
            <person name="Liu Y."/>
            <person name="Huang P."/>
            <person name="Ma Y."/>
            <person name="Qing Z."/>
            <person name="Tang Q."/>
            <person name="Cao H."/>
            <person name="Cheng P."/>
            <person name="Zheng Y."/>
            <person name="Yuan Z."/>
            <person name="Zhou Y."/>
            <person name="Liu J."/>
            <person name="Tang Z."/>
            <person name="Zhuo Y."/>
            <person name="Zhang Y."/>
            <person name="Yu L."/>
            <person name="Huang J."/>
            <person name="Yang P."/>
            <person name="Peng Q."/>
            <person name="Zhang J."/>
            <person name="Jiang W."/>
            <person name="Zhang Z."/>
            <person name="Lin K."/>
            <person name="Ro D.K."/>
            <person name="Chen X."/>
            <person name="Xiong X."/>
            <person name="Shang Y."/>
            <person name="Huang S."/>
            <person name="Zeng J."/>
        </authorList>
    </citation>
    <scope>NUCLEOTIDE SEQUENCE [LARGE SCALE GENOMIC DNA]</scope>
    <source>
        <strain evidence="8">cv. BLH2017</strain>
        <tissue evidence="7">Root</tissue>
    </source>
</reference>
<gene>
    <name evidence="7" type="ORF">BVC80_1543g246</name>
</gene>
<dbReference type="SUPFAM" id="SSF48452">
    <property type="entry name" value="TPR-like"/>
    <property type="match status" value="1"/>
</dbReference>
<dbReference type="GO" id="GO:0005739">
    <property type="term" value="C:mitochondrion"/>
    <property type="evidence" value="ECO:0007669"/>
    <property type="project" value="UniProtKB-SubCell"/>
</dbReference>
<keyword evidence="8" id="KW-1185">Reference proteome</keyword>
<dbReference type="InterPro" id="IPR002885">
    <property type="entry name" value="PPR_rpt"/>
</dbReference>
<proteinExistence type="inferred from homology"/>
<feature type="repeat" description="PPR" evidence="6">
    <location>
        <begin position="151"/>
        <end position="185"/>
    </location>
</feature>
<dbReference type="NCBIfam" id="TIGR00756">
    <property type="entry name" value="PPR"/>
    <property type="match status" value="2"/>
</dbReference>
<evidence type="ECO:0000256" key="3">
    <source>
        <dbReference type="ARBA" id="ARBA00022737"/>
    </source>
</evidence>
<name>A0A200R242_MACCD</name>
<dbReference type="PROSITE" id="PS51375">
    <property type="entry name" value="PPR"/>
    <property type="match status" value="2"/>
</dbReference>
<dbReference type="Pfam" id="PF13041">
    <property type="entry name" value="PPR_2"/>
    <property type="match status" value="1"/>
</dbReference>
<evidence type="ECO:0000313" key="8">
    <source>
        <dbReference type="Proteomes" id="UP000195402"/>
    </source>
</evidence>
<sequence length="517" mass="60131">MLRNPNQFLLLWRTNNGGRWFCTERGSSWRPPTRKWNRSPSPSYNGSKELSTLYHKLTALGKSNGSVVPVLNDWNLNLRKPLTRSDIVDFVDELRKYKQFNIALQLLEWMEMRGMHLSYSDHAKRIDLLWKTGGVVAAEKYFTEIPRPAKNKATYGALLNCFCNEKMKEKATELLEQMKRRNFASSYHAYNSLMTLHMKLGEAEKVPALEEEMKKKNIPLNLFTYNLLMSSYASLKDTEGVERVLNEVERASAVRPDWTLYCNVASVYVGAGLFEKADLVLKKIERRKMLCDRKAFHFLLTLYASMGNAVEVNRIWESLKSSFPKTPNMSYLTMLQTLSRLNDLDGLKKCFDEWEKVRESNDIRLVNAVITAYLKHDMIGEATSLLERALQNGFKPSFSTYVLFVEFYVKNRSMDLALKSMEIAITPNLKENEMRMYFDKVLMFLKYFEDEKDVDGAEEFCNILKKANCLNQEVYNFLLRIYMAAGRAEPQMRQRMKLDAIEISSETEKMLEFVCPD</sequence>
<protein>
    <submittedName>
        <fullName evidence="7">Pentatricopeptide repeat</fullName>
    </submittedName>
</protein>
<dbReference type="EMBL" id="MVGT01000481">
    <property type="protein sequence ID" value="OVA16789.1"/>
    <property type="molecule type" value="Genomic_DNA"/>
</dbReference>
<comment type="similarity">
    <text evidence="2">Belongs to the PPR family. P subfamily.</text>
</comment>
<dbReference type="OrthoDB" id="1717827at2759"/>
<accession>A0A200R242</accession>
<dbReference type="GO" id="GO:0003729">
    <property type="term" value="F:mRNA binding"/>
    <property type="evidence" value="ECO:0007669"/>
    <property type="project" value="UniProtKB-ARBA"/>
</dbReference>
<evidence type="ECO:0000256" key="4">
    <source>
        <dbReference type="ARBA" id="ARBA00022946"/>
    </source>
</evidence>
<dbReference type="FunCoup" id="A0A200R242">
    <property type="interactions" value="882"/>
</dbReference>
<dbReference type="FunFam" id="1.25.40.10:FF:000385">
    <property type="entry name" value="Pentatricopeptide repeat-containing protein mitochondrial"/>
    <property type="match status" value="1"/>
</dbReference>
<dbReference type="PANTHER" id="PTHR45717:SF8">
    <property type="entry name" value="OS01G0301000 PROTEIN"/>
    <property type="match status" value="1"/>
</dbReference>
<feature type="repeat" description="PPR" evidence="6">
    <location>
        <begin position="362"/>
        <end position="396"/>
    </location>
</feature>
<dbReference type="Gene3D" id="1.25.40.10">
    <property type="entry name" value="Tetratricopeptide repeat domain"/>
    <property type="match status" value="3"/>
</dbReference>
<evidence type="ECO:0000256" key="5">
    <source>
        <dbReference type="ARBA" id="ARBA00023128"/>
    </source>
</evidence>